<protein>
    <recommendedName>
        <fullName evidence="3">FAD-binding protein</fullName>
    </recommendedName>
</protein>
<gene>
    <name evidence="1" type="ORF">MI149_03140</name>
</gene>
<dbReference type="SUPFAM" id="SSF51905">
    <property type="entry name" value="FAD/NAD(P)-binding domain"/>
    <property type="match status" value="1"/>
</dbReference>
<dbReference type="RefSeq" id="WP_240178600.1">
    <property type="nucleotide sequence ID" value="NZ_CP092362.2"/>
</dbReference>
<evidence type="ECO:0000313" key="2">
    <source>
        <dbReference type="Proteomes" id="UP001055337"/>
    </source>
</evidence>
<accession>A0ABY3TR21</accession>
<keyword evidence="2" id="KW-1185">Reference proteome</keyword>
<dbReference type="Proteomes" id="UP001055337">
    <property type="component" value="Chromosome"/>
</dbReference>
<evidence type="ECO:0000313" key="1">
    <source>
        <dbReference type="EMBL" id="ULN42139.1"/>
    </source>
</evidence>
<name>A0ABY3TR21_9MYCO</name>
<reference evidence="1" key="1">
    <citation type="submission" date="2022-08" db="EMBL/GenBank/DDBJ databases">
        <title>Whole genome sequencing of non-tuberculosis mycobacteria type-strains.</title>
        <authorList>
            <person name="Igarashi Y."/>
            <person name="Osugi A."/>
            <person name="Mitarai S."/>
        </authorList>
    </citation>
    <scope>NUCLEOTIDE SEQUENCE</scope>
    <source>
        <strain evidence="1">JCM 16369</strain>
    </source>
</reference>
<organism evidence="1 2">
    <name type="scientific">Mycolicibacterium crocinum</name>
    <dbReference type="NCBI Taxonomy" id="388459"/>
    <lineage>
        <taxon>Bacteria</taxon>
        <taxon>Bacillati</taxon>
        <taxon>Actinomycetota</taxon>
        <taxon>Actinomycetes</taxon>
        <taxon>Mycobacteriales</taxon>
        <taxon>Mycobacteriaceae</taxon>
        <taxon>Mycolicibacterium</taxon>
    </lineage>
</organism>
<proteinExistence type="predicted"/>
<dbReference type="Gene3D" id="3.50.50.60">
    <property type="entry name" value="FAD/NAD(P)-binding domain"/>
    <property type="match status" value="1"/>
</dbReference>
<sequence length="257" mass="27646">MEIDEGPGEASEWQWDDVVDVICAGAGPGALAHAICCADHDLDVELADAEISWRSADPDIAAYLQSMTEDLGLSDTPATDLELSAERAKPVPVKTDRRATIEPFFGSRLRDWSVRCIASPFGVIYSQIPDFLTPMRADGGETIRVAALGSFRPDGDQPGAALTEWLRGQVREREIYGEAGMALQRLIFEEGRIAGAELSTPDGTRLVRATHGVALSVGASPADADWPVQDEFPDGAQVAVVSRTASRFGRVELLYSS</sequence>
<evidence type="ECO:0008006" key="3">
    <source>
        <dbReference type="Google" id="ProtNLM"/>
    </source>
</evidence>
<dbReference type="EMBL" id="CP092362">
    <property type="protein sequence ID" value="ULN42139.1"/>
    <property type="molecule type" value="Genomic_DNA"/>
</dbReference>
<dbReference type="InterPro" id="IPR036188">
    <property type="entry name" value="FAD/NAD-bd_sf"/>
</dbReference>